<evidence type="ECO:0000256" key="7">
    <source>
        <dbReference type="SAM" id="Coils"/>
    </source>
</evidence>
<evidence type="ECO:0000256" key="2">
    <source>
        <dbReference type="ARBA" id="ARBA00022723"/>
    </source>
</evidence>
<dbReference type="PANTHER" id="PTHR31845">
    <property type="entry name" value="FINGER DOMAIN PROTEIN, PUTATIVE-RELATED"/>
    <property type="match status" value="1"/>
</dbReference>
<proteinExistence type="predicted"/>
<dbReference type="RefSeq" id="XP_013340301.1">
    <property type="nucleotide sequence ID" value="XM_013484847.1"/>
</dbReference>
<dbReference type="InterPro" id="IPR051089">
    <property type="entry name" value="prtT"/>
</dbReference>
<dbReference type="PROSITE" id="PS00463">
    <property type="entry name" value="ZN2_CY6_FUNGAL_1"/>
    <property type="match status" value="1"/>
</dbReference>
<dbReference type="GO" id="GO:0000981">
    <property type="term" value="F:DNA-binding transcription factor activity, RNA polymerase II-specific"/>
    <property type="evidence" value="ECO:0007669"/>
    <property type="project" value="InterPro"/>
</dbReference>
<dbReference type="SMART" id="SM00066">
    <property type="entry name" value="GAL4"/>
    <property type="match status" value="1"/>
</dbReference>
<evidence type="ECO:0000256" key="5">
    <source>
        <dbReference type="ARBA" id="ARBA00023163"/>
    </source>
</evidence>
<dbReference type="EMBL" id="KL584775">
    <property type="protein sequence ID" value="KEQ91743.1"/>
    <property type="molecule type" value="Genomic_DNA"/>
</dbReference>
<dbReference type="InterPro" id="IPR007219">
    <property type="entry name" value="XnlR_reg_dom"/>
</dbReference>
<dbReference type="HOGENOM" id="CLU_011455_2_0_1"/>
<dbReference type="GO" id="GO:0005634">
    <property type="term" value="C:nucleus"/>
    <property type="evidence" value="ECO:0007669"/>
    <property type="project" value="UniProtKB-SubCell"/>
</dbReference>
<accession>A0A074Y1Q8</accession>
<dbReference type="InterPro" id="IPR001138">
    <property type="entry name" value="Zn2Cys6_DnaBD"/>
</dbReference>
<dbReference type="GO" id="GO:0006351">
    <property type="term" value="P:DNA-templated transcription"/>
    <property type="evidence" value="ECO:0007669"/>
    <property type="project" value="InterPro"/>
</dbReference>
<dbReference type="Proteomes" id="UP000030641">
    <property type="component" value="Unassembled WGS sequence"/>
</dbReference>
<dbReference type="OMA" id="IRCDVEQ"/>
<reference evidence="9 10" key="1">
    <citation type="journal article" date="2014" name="BMC Genomics">
        <title>Genome sequencing of four Aureobasidium pullulans varieties: biotechnological potential, stress tolerance, and description of new species.</title>
        <authorList>
            <person name="Gostin Ar C."/>
            <person name="Ohm R.A."/>
            <person name="Kogej T."/>
            <person name="Sonjak S."/>
            <person name="Turk M."/>
            <person name="Zajc J."/>
            <person name="Zalar P."/>
            <person name="Grube M."/>
            <person name="Sun H."/>
            <person name="Han J."/>
            <person name="Sharma A."/>
            <person name="Chiniquy J."/>
            <person name="Ngan C.Y."/>
            <person name="Lipzen A."/>
            <person name="Barry K."/>
            <person name="Grigoriev I.V."/>
            <person name="Gunde-Cimerman N."/>
        </authorList>
    </citation>
    <scope>NUCLEOTIDE SEQUENCE [LARGE SCALE GENOMIC DNA]</scope>
    <source>
        <strain evidence="9 10">EXF-2481</strain>
    </source>
</reference>
<dbReference type="PROSITE" id="PS50048">
    <property type="entry name" value="ZN2_CY6_FUNGAL_2"/>
    <property type="match status" value="1"/>
</dbReference>
<sequence length="688" mass="75983">MSLAPQGVPARRPRRVACTECRQQKARCDAGPLPGQPCSRCRKFNLPCAVSNCFKRQHKHRKLSELEQEAEALRLELRGHEDYNVPLTGDQPHEQLPLPPICAPASSSSSFRPNDEAFASIMSAGQCDPPLRTGDHFIPESNHQFRPVVRTETSSSHESGSLCVVSRTNSYPATTTTMPQTLSSVSLTGWEIDDLFAIYFQAYAAALPILESNTDPNTYHAQSPFLFWAIVSVACRKSRHHLHLFSLLAQPVVDLAFLWPLSPSNPIYGIQASLLLLTWPFPRFSNVLDHMYPLAGLLIHKVRQAGFHRPQASHEFYLIEGKPARLTDAEIGIRKYLWARCVHAYQSISIAKGHLPGRMIGAVGGYHTETSDKSLELQLQCQDIVVQCCTAVSDNGLIGNMSDAHANAVAIIVRVFDTRLRDLEVGTLTRRASQLTQQSTEFSALTITENLHVQSARLNILVFSLFVRSPGATDDMDEPVQLLLSTARTVLDLIKRLVQLATFPPSPPNHVVDTFLVCTFTILRIAKIYPNNVWVADAESCINSCKLLARSLSSNENDSLFKTAMMLDDLWRNPRAYRRPDGSVDAPIAYLGRLSAGLVIDAASKWHDIVDTFSAVGLSGPGQGPSIGQPSEAQSSNTAFRDTSANLTAPFTTGNIVPMSNGDEYLLSLFDDDIFGDFDWYGEMTYTS</sequence>
<evidence type="ECO:0000313" key="10">
    <source>
        <dbReference type="Proteomes" id="UP000030641"/>
    </source>
</evidence>
<gene>
    <name evidence="9" type="ORF">AUEXF2481DRAFT_701448</name>
</gene>
<protein>
    <recommendedName>
        <fullName evidence="8">Zn(2)-C6 fungal-type domain-containing protein</fullName>
    </recommendedName>
</protein>
<evidence type="ECO:0000256" key="1">
    <source>
        <dbReference type="ARBA" id="ARBA00004123"/>
    </source>
</evidence>
<keyword evidence="4" id="KW-0238">DNA-binding</keyword>
<dbReference type="Pfam" id="PF00172">
    <property type="entry name" value="Zn_clus"/>
    <property type="match status" value="1"/>
</dbReference>
<name>A0A074Y1Q8_AURSE</name>
<dbReference type="InParanoid" id="A0A074Y1Q8"/>
<comment type="subcellular location">
    <subcellularLocation>
        <location evidence="1">Nucleus</location>
    </subcellularLocation>
</comment>
<dbReference type="PANTHER" id="PTHR31845:SF21">
    <property type="entry name" value="REGULATORY PROTEIN LEU3"/>
    <property type="match status" value="1"/>
</dbReference>
<keyword evidence="6" id="KW-0539">Nucleus</keyword>
<dbReference type="Gene3D" id="4.10.240.10">
    <property type="entry name" value="Zn(2)-C6 fungal-type DNA-binding domain"/>
    <property type="match status" value="1"/>
</dbReference>
<dbReference type="SUPFAM" id="SSF57701">
    <property type="entry name" value="Zn2/Cys6 DNA-binding domain"/>
    <property type="match status" value="1"/>
</dbReference>
<evidence type="ECO:0000313" key="9">
    <source>
        <dbReference type="EMBL" id="KEQ91743.1"/>
    </source>
</evidence>
<organism evidence="9 10">
    <name type="scientific">Aureobasidium subglaciale (strain EXF-2481)</name>
    <name type="common">Aureobasidium pullulans var. subglaciale</name>
    <dbReference type="NCBI Taxonomy" id="1043005"/>
    <lineage>
        <taxon>Eukaryota</taxon>
        <taxon>Fungi</taxon>
        <taxon>Dikarya</taxon>
        <taxon>Ascomycota</taxon>
        <taxon>Pezizomycotina</taxon>
        <taxon>Dothideomycetes</taxon>
        <taxon>Dothideomycetidae</taxon>
        <taxon>Dothideales</taxon>
        <taxon>Saccotheciaceae</taxon>
        <taxon>Aureobasidium</taxon>
    </lineage>
</organism>
<evidence type="ECO:0000259" key="8">
    <source>
        <dbReference type="PROSITE" id="PS50048"/>
    </source>
</evidence>
<keyword evidence="2" id="KW-0479">Metal-binding</keyword>
<feature type="coiled-coil region" evidence="7">
    <location>
        <begin position="56"/>
        <end position="83"/>
    </location>
</feature>
<keyword evidence="5" id="KW-0804">Transcription</keyword>
<dbReference type="OrthoDB" id="2341546at2759"/>
<dbReference type="GO" id="GO:0000976">
    <property type="term" value="F:transcription cis-regulatory region binding"/>
    <property type="evidence" value="ECO:0007669"/>
    <property type="project" value="TreeGrafter"/>
</dbReference>
<dbReference type="GeneID" id="25370837"/>
<dbReference type="InterPro" id="IPR036864">
    <property type="entry name" value="Zn2-C6_fun-type_DNA-bd_sf"/>
</dbReference>
<keyword evidence="7" id="KW-0175">Coiled coil</keyword>
<keyword evidence="10" id="KW-1185">Reference proteome</keyword>
<dbReference type="CDD" id="cd12148">
    <property type="entry name" value="fungal_TF_MHR"/>
    <property type="match status" value="1"/>
</dbReference>
<evidence type="ECO:0000256" key="3">
    <source>
        <dbReference type="ARBA" id="ARBA00023015"/>
    </source>
</evidence>
<evidence type="ECO:0000256" key="4">
    <source>
        <dbReference type="ARBA" id="ARBA00023125"/>
    </source>
</evidence>
<dbReference type="CDD" id="cd00067">
    <property type="entry name" value="GAL4"/>
    <property type="match status" value="1"/>
</dbReference>
<dbReference type="AlphaFoldDB" id="A0A074Y1Q8"/>
<feature type="domain" description="Zn(2)-C6 fungal-type" evidence="8">
    <location>
        <begin position="17"/>
        <end position="50"/>
    </location>
</feature>
<keyword evidence="3" id="KW-0805">Transcription regulation</keyword>
<dbReference type="Pfam" id="PF04082">
    <property type="entry name" value="Fungal_trans"/>
    <property type="match status" value="1"/>
</dbReference>
<dbReference type="GO" id="GO:0008270">
    <property type="term" value="F:zinc ion binding"/>
    <property type="evidence" value="ECO:0007669"/>
    <property type="project" value="InterPro"/>
</dbReference>
<evidence type="ECO:0000256" key="6">
    <source>
        <dbReference type="ARBA" id="ARBA00023242"/>
    </source>
</evidence>